<dbReference type="RefSeq" id="WP_095635764.1">
    <property type="nucleotide sequence ID" value="NZ_NSKC01000002.1"/>
</dbReference>
<reference evidence="3 4" key="1">
    <citation type="submission" date="2017-08" db="EMBL/GenBank/DDBJ databases">
        <title>The strain WRN001 was isolated from Binhai saline alkaline soil, Tianjin, China.</title>
        <authorList>
            <person name="Liu D."/>
            <person name="Zhang G."/>
        </authorList>
    </citation>
    <scope>NUCLEOTIDE SEQUENCE [LARGE SCALE GENOMIC DNA]</scope>
    <source>
        <strain evidence="3 4">WN019</strain>
    </source>
</reference>
<dbReference type="AlphaFoldDB" id="A0A2A2FGB7"/>
<feature type="region of interest" description="Disordered" evidence="1">
    <location>
        <begin position="76"/>
        <end position="114"/>
    </location>
</feature>
<dbReference type="Pfam" id="PF26262">
    <property type="entry name" value="DUF8066"/>
    <property type="match status" value="1"/>
</dbReference>
<keyword evidence="4" id="KW-1185">Reference proteome</keyword>
<keyword evidence="2" id="KW-0472">Membrane</keyword>
<sequence>MVHNPLSPSEALRTPVGAMLALFSLLVIAYSLVIVGQVLLGVMVGVALPVGLYVSYRLFAALDSIADATQRIADAREREAEASGRLGSATRRDSAPGRDGDASRSSDRLSERER</sequence>
<keyword evidence="2" id="KW-1133">Transmembrane helix</keyword>
<dbReference type="Proteomes" id="UP000218083">
    <property type="component" value="Unassembled WGS sequence"/>
</dbReference>
<evidence type="ECO:0000313" key="3">
    <source>
        <dbReference type="EMBL" id="PAU84486.1"/>
    </source>
</evidence>
<feature type="compositionally biased region" description="Basic and acidic residues" evidence="1">
    <location>
        <begin position="90"/>
        <end position="114"/>
    </location>
</feature>
<name>A0A2A2FGB7_9EURY</name>
<dbReference type="InterPro" id="IPR058379">
    <property type="entry name" value="DUF8066"/>
</dbReference>
<protein>
    <submittedName>
        <fullName evidence="3">Uncharacterized protein</fullName>
    </submittedName>
</protein>
<comment type="caution">
    <text evidence="3">The sequence shown here is derived from an EMBL/GenBank/DDBJ whole genome shotgun (WGS) entry which is preliminary data.</text>
</comment>
<organism evidence="3 4">
    <name type="scientific">Halorubrum salipaludis</name>
    <dbReference type="NCBI Taxonomy" id="2032630"/>
    <lineage>
        <taxon>Archaea</taxon>
        <taxon>Methanobacteriati</taxon>
        <taxon>Methanobacteriota</taxon>
        <taxon>Stenosarchaea group</taxon>
        <taxon>Halobacteria</taxon>
        <taxon>Halobacteriales</taxon>
        <taxon>Haloferacaceae</taxon>
        <taxon>Halorubrum</taxon>
    </lineage>
</organism>
<accession>A0A2A2FGB7</accession>
<evidence type="ECO:0000256" key="2">
    <source>
        <dbReference type="SAM" id="Phobius"/>
    </source>
</evidence>
<proteinExistence type="predicted"/>
<keyword evidence="2" id="KW-0812">Transmembrane</keyword>
<feature type="transmembrane region" description="Helical" evidence="2">
    <location>
        <begin position="20"/>
        <end position="48"/>
    </location>
</feature>
<evidence type="ECO:0000313" key="4">
    <source>
        <dbReference type="Proteomes" id="UP000218083"/>
    </source>
</evidence>
<dbReference type="EMBL" id="NSKC01000002">
    <property type="protein sequence ID" value="PAU84486.1"/>
    <property type="molecule type" value="Genomic_DNA"/>
</dbReference>
<gene>
    <name evidence="3" type="ORF">CK500_02910</name>
</gene>
<evidence type="ECO:0000256" key="1">
    <source>
        <dbReference type="SAM" id="MobiDB-lite"/>
    </source>
</evidence>
<dbReference type="OrthoDB" id="330254at2157"/>